<accession>A0A556MPY7</accession>
<evidence type="ECO:0000313" key="1">
    <source>
        <dbReference type="EMBL" id="TSJ42003.1"/>
    </source>
</evidence>
<reference evidence="1 2" key="1">
    <citation type="submission" date="2019-07" db="EMBL/GenBank/DDBJ databases">
        <authorList>
            <person name="Huq M.A."/>
        </authorList>
    </citation>
    <scope>NUCLEOTIDE SEQUENCE [LARGE SCALE GENOMIC DNA]</scope>
    <source>
        <strain evidence="1 2">MAH-3</strain>
    </source>
</reference>
<evidence type="ECO:0000313" key="2">
    <source>
        <dbReference type="Proteomes" id="UP000316008"/>
    </source>
</evidence>
<name>A0A556MPY7_9FLAO</name>
<protein>
    <submittedName>
        <fullName evidence="1">Uncharacterized protein</fullName>
    </submittedName>
</protein>
<sequence>MMRLILFFLLISSNLLANKLEWIPDYFVRYETDKHPPQTGSRIKIICEFDSDYDLFRELRFGMNGSNERIKMNDKNEAEVIRKPQKAVFQFYYDSHFQEIETDSIELKTGQLTIISLHFKAKNDPRPVKKPVIYLYPDSDTDVSVDLNAKGNLTFTYPDYSRGWKGTAHPDGSIDINGALYPYLFWESEQVFNTFDAKTGGFLLEKEQVVQSLEKYLTDLGFNDKEKTDFITFWAPELRKYEQVLIQFVLNDSCNAFAALEITPKPLHLNRVYIVWSQTDQTKPQLVKPQILQKLNRDGFDVLEWGGIELTPQHP</sequence>
<comment type="caution">
    <text evidence="1">The sequence shown here is derived from an EMBL/GenBank/DDBJ whole genome shotgun (WGS) entry which is preliminary data.</text>
</comment>
<proteinExistence type="predicted"/>
<organism evidence="1 2">
    <name type="scientific">Fluviicola chungangensis</name>
    <dbReference type="NCBI Taxonomy" id="2597671"/>
    <lineage>
        <taxon>Bacteria</taxon>
        <taxon>Pseudomonadati</taxon>
        <taxon>Bacteroidota</taxon>
        <taxon>Flavobacteriia</taxon>
        <taxon>Flavobacteriales</taxon>
        <taxon>Crocinitomicaceae</taxon>
        <taxon>Fluviicola</taxon>
    </lineage>
</organism>
<dbReference type="OrthoDB" id="9799897at2"/>
<dbReference type="EMBL" id="VLPL01000006">
    <property type="protein sequence ID" value="TSJ42003.1"/>
    <property type="molecule type" value="Genomic_DNA"/>
</dbReference>
<dbReference type="RefSeq" id="WP_144333634.1">
    <property type="nucleotide sequence ID" value="NZ_VLPL01000006.1"/>
</dbReference>
<dbReference type="AlphaFoldDB" id="A0A556MPY7"/>
<dbReference type="Proteomes" id="UP000316008">
    <property type="component" value="Unassembled WGS sequence"/>
</dbReference>
<gene>
    <name evidence="1" type="ORF">FO442_13000</name>
</gene>
<keyword evidence="2" id="KW-1185">Reference proteome</keyword>